<dbReference type="Pfam" id="PF13426">
    <property type="entry name" value="PAS_9"/>
    <property type="match status" value="2"/>
</dbReference>
<evidence type="ECO:0000256" key="9">
    <source>
        <dbReference type="ARBA" id="ARBA00022840"/>
    </source>
</evidence>
<evidence type="ECO:0000256" key="1">
    <source>
        <dbReference type="ARBA" id="ARBA00000085"/>
    </source>
</evidence>
<feature type="domain" description="PAS" evidence="17">
    <location>
        <begin position="335"/>
        <end position="405"/>
    </location>
</feature>
<dbReference type="Proteomes" id="UP000182983">
    <property type="component" value="Unassembled WGS sequence"/>
</dbReference>
<dbReference type="InterPro" id="IPR001610">
    <property type="entry name" value="PAC"/>
</dbReference>
<dbReference type="CDD" id="cd17546">
    <property type="entry name" value="REC_hyHK_CKI1_RcsC-like"/>
    <property type="match status" value="1"/>
</dbReference>
<dbReference type="InterPro" id="IPR004358">
    <property type="entry name" value="Sig_transdc_His_kin-like_C"/>
</dbReference>
<dbReference type="Pfam" id="PF08447">
    <property type="entry name" value="PAS_3"/>
    <property type="match status" value="2"/>
</dbReference>
<dbReference type="Pfam" id="PF00989">
    <property type="entry name" value="PAS"/>
    <property type="match status" value="1"/>
</dbReference>
<feature type="domain" description="PAC" evidence="18">
    <location>
        <begin position="669"/>
        <end position="720"/>
    </location>
</feature>
<dbReference type="EMBL" id="FNWO01000007">
    <property type="protein sequence ID" value="SEH37864.1"/>
    <property type="molecule type" value="Genomic_DNA"/>
</dbReference>
<dbReference type="InterPro" id="IPR003594">
    <property type="entry name" value="HATPase_dom"/>
</dbReference>
<dbReference type="InterPro" id="IPR038318">
    <property type="entry name" value="KdpD_sf"/>
</dbReference>
<dbReference type="InterPro" id="IPR000014">
    <property type="entry name" value="PAS"/>
</dbReference>
<gene>
    <name evidence="19" type="ORF">SAMN04244559_02015</name>
</gene>
<dbReference type="CDD" id="cd16922">
    <property type="entry name" value="HATPase_EvgS-ArcB-TorS-like"/>
    <property type="match status" value="1"/>
</dbReference>
<dbReference type="Gene3D" id="1.20.120.160">
    <property type="entry name" value="HPT domain"/>
    <property type="match status" value="1"/>
</dbReference>
<feature type="transmembrane region" description="Helical" evidence="14">
    <location>
        <begin position="136"/>
        <end position="160"/>
    </location>
</feature>
<evidence type="ECO:0000259" key="15">
    <source>
        <dbReference type="PROSITE" id="PS50109"/>
    </source>
</evidence>
<evidence type="ECO:0000313" key="20">
    <source>
        <dbReference type="Proteomes" id="UP000182983"/>
    </source>
</evidence>
<evidence type="ECO:0000256" key="12">
    <source>
        <dbReference type="ARBA" id="ARBA00023136"/>
    </source>
</evidence>
<protein>
    <recommendedName>
        <fullName evidence="3">histidine kinase</fullName>
        <ecNumber evidence="3">2.7.13.3</ecNumber>
    </recommendedName>
</protein>
<dbReference type="GO" id="GO:0000155">
    <property type="term" value="F:phosphorelay sensor kinase activity"/>
    <property type="evidence" value="ECO:0007669"/>
    <property type="project" value="InterPro"/>
</dbReference>
<evidence type="ECO:0000256" key="6">
    <source>
        <dbReference type="ARBA" id="ARBA00022692"/>
    </source>
</evidence>
<keyword evidence="20" id="KW-1185">Reference proteome</keyword>
<dbReference type="SMART" id="SM00448">
    <property type="entry name" value="REC"/>
    <property type="match status" value="1"/>
</dbReference>
<evidence type="ECO:0000256" key="10">
    <source>
        <dbReference type="ARBA" id="ARBA00022989"/>
    </source>
</evidence>
<dbReference type="PROSITE" id="PS50109">
    <property type="entry name" value="HIS_KIN"/>
    <property type="match status" value="1"/>
</dbReference>
<dbReference type="InterPro" id="IPR036890">
    <property type="entry name" value="HATPase_C_sf"/>
</dbReference>
<dbReference type="SMART" id="SM00387">
    <property type="entry name" value="HATPase_c"/>
    <property type="match status" value="1"/>
</dbReference>
<feature type="domain" description="PAC" evidence="18">
    <location>
        <begin position="409"/>
        <end position="461"/>
    </location>
</feature>
<organism evidence="19 20">
    <name type="scientific">Magnetospirillum fulvum</name>
    <name type="common">Rhodospirillum fulvum</name>
    <dbReference type="NCBI Taxonomy" id="1082"/>
    <lineage>
        <taxon>Bacteria</taxon>
        <taxon>Pseudomonadati</taxon>
        <taxon>Pseudomonadota</taxon>
        <taxon>Alphaproteobacteria</taxon>
        <taxon>Rhodospirillales</taxon>
        <taxon>Rhodospirillaceae</taxon>
        <taxon>Magnetospirillum</taxon>
    </lineage>
</organism>
<dbReference type="FunFam" id="3.30.565.10:FF:000010">
    <property type="entry name" value="Sensor histidine kinase RcsC"/>
    <property type="match status" value="1"/>
</dbReference>
<feature type="modified residue" description="4-aspartylphosphate" evidence="13">
    <location>
        <position position="1666"/>
    </location>
</feature>
<dbReference type="Pfam" id="PF00072">
    <property type="entry name" value="Response_reg"/>
    <property type="match status" value="1"/>
</dbReference>
<evidence type="ECO:0000256" key="13">
    <source>
        <dbReference type="PROSITE-ProRule" id="PRU00169"/>
    </source>
</evidence>
<evidence type="ECO:0000256" key="5">
    <source>
        <dbReference type="ARBA" id="ARBA00022679"/>
    </source>
</evidence>
<dbReference type="CDD" id="cd00130">
    <property type="entry name" value="PAS"/>
    <property type="match status" value="6"/>
</dbReference>
<feature type="domain" description="PAS" evidence="17">
    <location>
        <begin position="1115"/>
        <end position="1160"/>
    </location>
</feature>
<dbReference type="PROSITE" id="PS50110">
    <property type="entry name" value="RESPONSE_REGULATORY"/>
    <property type="match status" value="1"/>
</dbReference>
<feature type="transmembrane region" description="Helical" evidence="14">
    <location>
        <begin position="172"/>
        <end position="190"/>
    </location>
</feature>
<dbReference type="Gene3D" id="2.10.70.100">
    <property type="match status" value="1"/>
</dbReference>
<feature type="transmembrane region" description="Helical" evidence="14">
    <location>
        <begin position="9"/>
        <end position="26"/>
    </location>
</feature>
<dbReference type="PROSITE" id="PS50112">
    <property type="entry name" value="PAS"/>
    <property type="match status" value="5"/>
</dbReference>
<dbReference type="SUPFAM" id="SSF52172">
    <property type="entry name" value="CheY-like"/>
    <property type="match status" value="1"/>
</dbReference>
<keyword evidence="8" id="KW-0418">Kinase</keyword>
<dbReference type="SUPFAM" id="SSF55874">
    <property type="entry name" value="ATPase domain of HSP90 chaperone/DNA topoisomerase II/histidine kinase"/>
    <property type="match status" value="1"/>
</dbReference>
<feature type="domain" description="PAC" evidence="18">
    <location>
        <begin position="921"/>
        <end position="973"/>
    </location>
</feature>
<evidence type="ECO:0000256" key="3">
    <source>
        <dbReference type="ARBA" id="ARBA00012438"/>
    </source>
</evidence>
<dbReference type="GO" id="GO:0016020">
    <property type="term" value="C:membrane"/>
    <property type="evidence" value="ECO:0007669"/>
    <property type="project" value="UniProtKB-SubCell"/>
</dbReference>
<dbReference type="EC" id="2.7.13.3" evidence="3"/>
<keyword evidence="6 14" id="KW-0812">Transmembrane</keyword>
<dbReference type="Pfam" id="PF08448">
    <property type="entry name" value="PAS_4"/>
    <property type="match status" value="2"/>
</dbReference>
<comment type="catalytic activity">
    <reaction evidence="1">
        <text>ATP + protein L-histidine = ADP + protein N-phospho-L-histidine.</text>
        <dbReference type="EC" id="2.7.13.3"/>
    </reaction>
</comment>
<dbReference type="InterPro" id="IPR003661">
    <property type="entry name" value="HisK_dim/P_dom"/>
</dbReference>
<dbReference type="InterPro" id="IPR000700">
    <property type="entry name" value="PAS-assoc_C"/>
</dbReference>
<dbReference type="SMART" id="SM00091">
    <property type="entry name" value="PAS"/>
    <property type="match status" value="6"/>
</dbReference>
<feature type="domain" description="PAS" evidence="17">
    <location>
        <begin position="970"/>
        <end position="1017"/>
    </location>
</feature>
<dbReference type="InterPro" id="IPR036641">
    <property type="entry name" value="HPT_dom_sf"/>
</dbReference>
<keyword evidence="11" id="KW-0902">Two-component regulatory system</keyword>
<feature type="domain" description="PAS" evidence="17">
    <location>
        <begin position="204"/>
        <end position="277"/>
    </location>
</feature>
<dbReference type="InterPro" id="IPR011006">
    <property type="entry name" value="CheY-like_superfamily"/>
</dbReference>
<feature type="transmembrane region" description="Helical" evidence="14">
    <location>
        <begin position="95"/>
        <end position="116"/>
    </location>
</feature>
<dbReference type="PROSITE" id="PS50113">
    <property type="entry name" value="PAC"/>
    <property type="match status" value="7"/>
</dbReference>
<dbReference type="PANTHER" id="PTHR43047">
    <property type="entry name" value="TWO-COMPONENT HISTIDINE PROTEIN KINASE"/>
    <property type="match status" value="1"/>
</dbReference>
<evidence type="ECO:0000259" key="18">
    <source>
        <dbReference type="PROSITE" id="PS50113"/>
    </source>
</evidence>
<evidence type="ECO:0000259" key="16">
    <source>
        <dbReference type="PROSITE" id="PS50110"/>
    </source>
</evidence>
<keyword evidence="9" id="KW-0067">ATP-binding</keyword>
<dbReference type="NCBIfam" id="TIGR00229">
    <property type="entry name" value="sensory_box"/>
    <property type="match status" value="7"/>
</dbReference>
<accession>A0A1H6HPZ0</accession>
<dbReference type="OrthoDB" id="9801651at2"/>
<dbReference type="Gene3D" id="1.20.120.620">
    <property type="entry name" value="Backbone structure of the membrane domain of e. Coli histidine kinase receptor kdpd"/>
    <property type="match status" value="1"/>
</dbReference>
<dbReference type="Gene3D" id="3.30.450.20">
    <property type="entry name" value="PAS domain"/>
    <property type="match status" value="8"/>
</dbReference>
<keyword evidence="5" id="KW-0808">Transferase</keyword>
<feature type="domain" description="PAS" evidence="17">
    <location>
        <begin position="721"/>
        <end position="794"/>
    </location>
</feature>
<dbReference type="InterPro" id="IPR001789">
    <property type="entry name" value="Sig_transdc_resp-reg_receiver"/>
</dbReference>
<evidence type="ECO:0000256" key="4">
    <source>
        <dbReference type="ARBA" id="ARBA00022553"/>
    </source>
</evidence>
<dbReference type="SUPFAM" id="SSF55785">
    <property type="entry name" value="PYP-like sensor domain (PAS domain)"/>
    <property type="match status" value="8"/>
</dbReference>
<dbReference type="Gene3D" id="3.40.50.2300">
    <property type="match status" value="1"/>
</dbReference>
<dbReference type="InterPro" id="IPR013767">
    <property type="entry name" value="PAS_fold"/>
</dbReference>
<evidence type="ECO:0000256" key="14">
    <source>
        <dbReference type="SAM" id="Phobius"/>
    </source>
</evidence>
<evidence type="ECO:0000256" key="8">
    <source>
        <dbReference type="ARBA" id="ARBA00022777"/>
    </source>
</evidence>
<feature type="domain" description="PAC" evidence="18">
    <location>
        <begin position="282"/>
        <end position="334"/>
    </location>
</feature>
<evidence type="ECO:0000313" key="19">
    <source>
        <dbReference type="EMBL" id="SEH37864.1"/>
    </source>
</evidence>
<dbReference type="Gene3D" id="1.10.287.130">
    <property type="match status" value="1"/>
</dbReference>
<feature type="transmembrane region" description="Helical" evidence="14">
    <location>
        <begin position="46"/>
        <end position="64"/>
    </location>
</feature>
<sequence>MAAPSRDQFIAIATLVYGAFGFAWILSSDALLVRLVPVAQHGWVEMVKGGGFVLLTTVALLFLLHRVPDRAPTLLPLAAPPISFSVKQGGPWPKWAAYSFAMLSSVATIVLCGSISDSFDHSTLLILFVPPIVLSALLGGLGPGLVATLLAAGAAILLAIDPFARPDGASSYDLVQWLVLVASGVLVSVLSEALHRLRLQAEIRRQLQAVTLNSIGDAVIAADTAGLVTFLNPAAESLTGWSLQDAVGQPVSQVFRVVSEEDHRAVDDPVARVIATGDVVGLANHTLLLARDGREIPIHDRAAPIRAPGGRLLGVVMVFEDNADRRAAERELAAERRLLRALIDSLPDLVWLKDTEGHFIICNPMFERFVGHREAEILGRTDYDLVPGEQADLFRSNDRRAMEQGRPVVNEEWICFADDGRRVLLETIKSPLRSAEGSVIGVLGIGRDISARWRAESALRRSSEKLARLASTVPGMLYDYCEDNVGIPRLLYVSDYCREIFEVEPEAAVADIVVLRSMMDPDDGLRMRQGQKVAASAEELFTCEVRITTPSGKRKWVQFISRPAQSDLEGVFHLRSGLALDITERKLAEASLREKDALLHEMSSIAHIGAWNFDVLTRQVSLTDEVARIHGLEPGEESSLDQGLSLFPDDNRRKLETALSEAIEQRRPYDLELEMVTARGTLKWVRTIGFPVLSDGRVVAVRGTLQDISDRKQAEQARLQAEERFRRMAETVGEVFWLATPDFSRFEYLSPAFEPIWGMSGQDLYENGLAWMNPIHPDDSEMVQVAFQNVRTGIACDIEFRILRGDGSQCWVNSRAYPLRRGDGTIDMISGVVTDITERKQAALRLGAAEAKLRLFIENAPAALAMLDRQMRYLFVSRRWLTDYRLERQDVIGNGHYDVFPDVPERWREVYRRCLEGATEKCDEDPFHRADGVTEWLHWEIRPWMEDDGQIGGILIMSENVTERVVSREQVRKLSLAVEQSPNGIQITSAVGGMIEYVNEAFLAMTGYARDELIGRNPNIVSSGLTPSTTYADLWRTLSEGHPWQGEFINRRKNGEVFIEFARISPVRNEEGAITHYLAIKDDITERKRIGQELDLYRHHLEEVVTMRTAELRTAESKLRLILESSADGLYGMDVEGCLTFINSAACQMLGYTPADLLGRGSHMTFHHSHGDGGGYPDYLCPSFATLRDGIVRRTTDEVFWRADGTSFPVAYAVHPMMQEETIVGVVVSFSDITARIESDQAREAALTEAQRLARLRRDFLANMSHEIRTPLNAVLGLAQIGRIECQIDRAQGLFSRILDSGQALLEVVDDILDFSKIEAGKVRAERAPLILGAMIDRAVALVSHRAYEKGLRFRVEEAAGLPVSILGDSLRQTQVLGNLLSNAVKFTPAGGAVVLSIEGVGGNLVLRVSDTGIGINPEQIGRLFQPFEQADGSTTRHFGGSGLGLSICRHLVDLMHGAISVESSLGSGSLFTVCLPLDPVADDSPVVTEAASVTLVGLDDDDEVAALENALRMRGCAVTVASDLADTLPEAEILVLGHAFAADVANHLILRKLAQLGRRLLVAVDPGDGRVPPGLSDLAGGLDWPLRARHVLAFEPVSLGSSSSSERPLNGYSVLAAEDNEVNRLVLDEMLTLAGAVLTQAVNGREALAIVEQKGGAAFDVVLTDIQMPEMDGYELARRVSVLAPGLPVIGVTAHAMPEEEGRCLAAGMVAHVTKPIDMDRLVSVILRHACPSRPVVTPSSDEIIISGIDWDALSRQYPGRESFVARLTAAVIHSHADTPEALRQAGRDGRLAEISRIAHAVKGTAGNMFSESLRRRAMETERAALAEGADADPLALAEPLALAVEALLTEIEDHDRASSELAVPQ</sequence>
<comment type="subcellular location">
    <subcellularLocation>
        <location evidence="2">Membrane</location>
        <topology evidence="2">Multi-pass membrane protein</topology>
    </subcellularLocation>
</comment>
<feature type="domain" description="Response regulatory" evidence="16">
    <location>
        <begin position="1614"/>
        <end position="1731"/>
    </location>
</feature>
<feature type="domain" description="PAC" evidence="18">
    <location>
        <begin position="541"/>
        <end position="594"/>
    </location>
</feature>
<keyword evidence="10 14" id="KW-1133">Transmembrane helix</keyword>
<feature type="domain" description="Histidine kinase" evidence="15">
    <location>
        <begin position="1263"/>
        <end position="1480"/>
    </location>
</feature>
<dbReference type="GO" id="GO:0006355">
    <property type="term" value="P:regulation of DNA-templated transcription"/>
    <property type="evidence" value="ECO:0007669"/>
    <property type="project" value="InterPro"/>
</dbReference>
<keyword evidence="12 14" id="KW-0472">Membrane</keyword>
<dbReference type="SMART" id="SM00388">
    <property type="entry name" value="HisKA"/>
    <property type="match status" value="1"/>
</dbReference>
<feature type="domain" description="PAC" evidence="18">
    <location>
        <begin position="1042"/>
        <end position="1096"/>
    </location>
</feature>
<dbReference type="InterPro" id="IPR025201">
    <property type="entry name" value="KdpD_TM"/>
</dbReference>
<keyword evidence="7" id="KW-0547">Nucleotide-binding</keyword>
<dbReference type="InterPro" id="IPR013655">
    <property type="entry name" value="PAS_fold_3"/>
</dbReference>
<dbReference type="InterPro" id="IPR036097">
    <property type="entry name" value="HisK_dim/P_sf"/>
</dbReference>
<evidence type="ECO:0000256" key="7">
    <source>
        <dbReference type="ARBA" id="ARBA00022741"/>
    </source>
</evidence>
<name>A0A1H6HPZ0_MAGFU</name>
<keyword evidence="4 13" id="KW-0597">Phosphoprotein</keyword>
<feature type="domain" description="PAC" evidence="18">
    <location>
        <begin position="796"/>
        <end position="848"/>
    </location>
</feature>
<dbReference type="Pfam" id="PF13493">
    <property type="entry name" value="DUF4118"/>
    <property type="match status" value="1"/>
</dbReference>
<dbReference type="SUPFAM" id="SSF47384">
    <property type="entry name" value="Homodimeric domain of signal transducing histidine kinase"/>
    <property type="match status" value="1"/>
</dbReference>
<reference evidence="20" key="1">
    <citation type="submission" date="2016-10" db="EMBL/GenBank/DDBJ databases">
        <authorList>
            <person name="Varghese N."/>
            <person name="Submissions S."/>
        </authorList>
    </citation>
    <scope>NUCLEOTIDE SEQUENCE [LARGE SCALE GENOMIC DNA]</scope>
    <source>
        <strain evidence="20">DSM 13234</strain>
    </source>
</reference>
<dbReference type="CDD" id="cd00082">
    <property type="entry name" value="HisKA"/>
    <property type="match status" value="1"/>
</dbReference>
<evidence type="ECO:0000259" key="17">
    <source>
        <dbReference type="PROSITE" id="PS50112"/>
    </source>
</evidence>
<evidence type="ECO:0000256" key="2">
    <source>
        <dbReference type="ARBA" id="ARBA00004141"/>
    </source>
</evidence>
<proteinExistence type="predicted"/>
<dbReference type="InterPro" id="IPR035965">
    <property type="entry name" value="PAS-like_dom_sf"/>
</dbReference>
<dbReference type="SMART" id="SM00086">
    <property type="entry name" value="PAC"/>
    <property type="match status" value="8"/>
</dbReference>
<dbReference type="RefSeq" id="WP_074768141.1">
    <property type="nucleotide sequence ID" value="NZ_FNWO01000007.1"/>
</dbReference>
<dbReference type="Pfam" id="PF02518">
    <property type="entry name" value="HATPase_c"/>
    <property type="match status" value="1"/>
</dbReference>
<dbReference type="PRINTS" id="PR00344">
    <property type="entry name" value="BCTRLSENSOR"/>
</dbReference>
<dbReference type="InterPro" id="IPR013656">
    <property type="entry name" value="PAS_4"/>
</dbReference>
<dbReference type="Gene3D" id="3.30.565.10">
    <property type="entry name" value="Histidine kinase-like ATPase, C-terminal domain"/>
    <property type="match status" value="1"/>
</dbReference>
<dbReference type="SUPFAM" id="SSF47226">
    <property type="entry name" value="Histidine-containing phosphotransfer domain, HPT domain"/>
    <property type="match status" value="1"/>
</dbReference>
<dbReference type="GO" id="GO:0005524">
    <property type="term" value="F:ATP binding"/>
    <property type="evidence" value="ECO:0007669"/>
    <property type="project" value="UniProtKB-KW"/>
</dbReference>
<dbReference type="Pfam" id="PF00512">
    <property type="entry name" value="HisKA"/>
    <property type="match status" value="1"/>
</dbReference>
<evidence type="ECO:0000256" key="11">
    <source>
        <dbReference type="ARBA" id="ARBA00023012"/>
    </source>
</evidence>
<dbReference type="InterPro" id="IPR005467">
    <property type="entry name" value="His_kinase_dom"/>
</dbReference>